<name>A0A8E0UZ89_9EURO</name>
<reference evidence="1 4" key="2">
    <citation type="submission" date="2020-01" db="EMBL/GenBank/DDBJ databases">
        <title>Draft genome sequence of Aspergillus udagawae IFM 46972.</title>
        <authorList>
            <person name="Takahashi H."/>
            <person name="Yaguchi T."/>
        </authorList>
    </citation>
    <scope>NUCLEOTIDE SEQUENCE [LARGE SCALE GENOMIC DNA]</scope>
    <source>
        <strain evidence="1 4">IFM 46972</strain>
    </source>
</reference>
<comment type="caution">
    <text evidence="2">The sequence shown here is derived from an EMBL/GenBank/DDBJ whole genome shotgun (WGS) entry which is preliminary data.</text>
</comment>
<dbReference type="GeneID" id="66991260"/>
<gene>
    <name evidence="2" type="ORF">Aud_003784</name>
    <name evidence="1" type="ORF">IFM46972_04109</name>
</gene>
<organism evidence="2 3">
    <name type="scientific">Aspergillus udagawae</name>
    <dbReference type="NCBI Taxonomy" id="91492"/>
    <lineage>
        <taxon>Eukaryota</taxon>
        <taxon>Fungi</taxon>
        <taxon>Dikarya</taxon>
        <taxon>Ascomycota</taxon>
        <taxon>Pezizomycotina</taxon>
        <taxon>Eurotiomycetes</taxon>
        <taxon>Eurotiomycetidae</taxon>
        <taxon>Eurotiales</taxon>
        <taxon>Aspergillaceae</taxon>
        <taxon>Aspergillus</taxon>
        <taxon>Aspergillus subgen. Fumigati</taxon>
    </lineage>
</organism>
<protein>
    <submittedName>
        <fullName evidence="2">Uncharacterized protein</fullName>
    </submittedName>
</protein>
<dbReference type="Proteomes" id="UP000036893">
    <property type="component" value="Unassembled WGS sequence"/>
</dbReference>
<reference evidence="2" key="1">
    <citation type="journal article" date="2015" name="Genome Announc.">
        <title>Draft Genome Sequence of the Pathogenic Filamentous Fungus Aspergillus udagawae Strain IFM 46973T.</title>
        <authorList>
            <person name="Kusuya Y."/>
            <person name="Takahashi-Nakaguchi A."/>
            <person name="Takahashi H."/>
            <person name="Yaguchi T."/>
        </authorList>
    </citation>
    <scope>NUCLEOTIDE SEQUENCE</scope>
    <source>
        <strain evidence="2">IFM 46973</strain>
    </source>
</reference>
<evidence type="ECO:0000313" key="4">
    <source>
        <dbReference type="Proteomes" id="UP000465221"/>
    </source>
</evidence>
<sequence>MDILGFNSEYVVHGGDLGSDTGRVLGTRHASCKAVHICFCYLAEPLSSQPLELDDVDRIGLERGRKFASMGNPYTKEHSYNGDLLQTSRVTGTVRLRGYTWVGPISSGFRAAQDERTTRPDNVWTL</sequence>
<dbReference type="Gene3D" id="3.40.50.1820">
    <property type="entry name" value="alpha/beta hydrolase"/>
    <property type="match status" value="1"/>
</dbReference>
<dbReference type="InterPro" id="IPR029058">
    <property type="entry name" value="AB_hydrolase_fold"/>
</dbReference>
<dbReference type="AlphaFoldDB" id="A0A8E0UZ89"/>
<dbReference type="RefSeq" id="XP_043144666.1">
    <property type="nucleotide sequence ID" value="XM_043288731.1"/>
</dbReference>
<dbReference type="EMBL" id="BBXM02000002">
    <property type="protein sequence ID" value="GIC87400.1"/>
    <property type="molecule type" value="Genomic_DNA"/>
</dbReference>
<dbReference type="EMBL" id="BLKC01000022">
    <property type="protein sequence ID" value="GFF34071.1"/>
    <property type="molecule type" value="Genomic_DNA"/>
</dbReference>
<evidence type="ECO:0000313" key="1">
    <source>
        <dbReference type="EMBL" id="GFF34071.1"/>
    </source>
</evidence>
<dbReference type="Proteomes" id="UP000465221">
    <property type="component" value="Unassembled WGS sequence"/>
</dbReference>
<proteinExistence type="predicted"/>
<reference evidence="2" key="3">
    <citation type="submission" date="2021-01" db="EMBL/GenBank/DDBJ databases">
        <title>Pan-genome distribution and transcriptional activeness of fungal secondary metabolism genes in Aspergillus section Fumigati.</title>
        <authorList>
            <person name="Takahashi H."/>
            <person name="Umemura M."/>
            <person name="Ninomiya A."/>
            <person name="Kusuya Y."/>
            <person name="Urayama S."/>
            <person name="Shimizu M."/>
            <person name="Watanabe A."/>
            <person name="Kamei K."/>
            <person name="Yaguchi T."/>
            <person name="Hagiwara D."/>
        </authorList>
    </citation>
    <scope>NUCLEOTIDE SEQUENCE</scope>
    <source>
        <strain evidence="2">IFM 46973</strain>
    </source>
</reference>
<accession>A0A8E0UZ89</accession>
<evidence type="ECO:0000313" key="3">
    <source>
        <dbReference type="Proteomes" id="UP000036893"/>
    </source>
</evidence>
<evidence type="ECO:0000313" key="2">
    <source>
        <dbReference type="EMBL" id="GIC87400.1"/>
    </source>
</evidence>